<accession>A0A381U866</accession>
<dbReference type="Pfam" id="PF01547">
    <property type="entry name" value="SBP_bac_1"/>
    <property type="match status" value="1"/>
</dbReference>
<dbReference type="Gene3D" id="3.40.190.10">
    <property type="entry name" value="Periplasmic binding protein-like II"/>
    <property type="match status" value="1"/>
</dbReference>
<evidence type="ECO:0008006" key="2">
    <source>
        <dbReference type="Google" id="ProtNLM"/>
    </source>
</evidence>
<gene>
    <name evidence="1" type="ORF">METZ01_LOCUS77028</name>
</gene>
<dbReference type="InterPro" id="IPR006059">
    <property type="entry name" value="SBP"/>
</dbReference>
<dbReference type="PANTHER" id="PTHR43649:SF11">
    <property type="entry name" value="ABC TRANSPORTER SUBSTRATE-BINDING PROTEIN YESO-RELATED"/>
    <property type="match status" value="1"/>
</dbReference>
<evidence type="ECO:0000313" key="1">
    <source>
        <dbReference type="EMBL" id="SVA24174.1"/>
    </source>
</evidence>
<dbReference type="SUPFAM" id="SSF53850">
    <property type="entry name" value="Periplasmic binding protein-like II"/>
    <property type="match status" value="1"/>
</dbReference>
<organism evidence="1">
    <name type="scientific">marine metagenome</name>
    <dbReference type="NCBI Taxonomy" id="408172"/>
    <lineage>
        <taxon>unclassified sequences</taxon>
        <taxon>metagenomes</taxon>
        <taxon>ecological metagenomes</taxon>
    </lineage>
</organism>
<name>A0A381U866_9ZZZZ</name>
<reference evidence="1" key="1">
    <citation type="submission" date="2018-05" db="EMBL/GenBank/DDBJ databases">
        <authorList>
            <person name="Lanie J.A."/>
            <person name="Ng W.-L."/>
            <person name="Kazmierczak K.M."/>
            <person name="Andrzejewski T.M."/>
            <person name="Davidsen T.M."/>
            <person name="Wayne K.J."/>
            <person name="Tettelin H."/>
            <person name="Glass J.I."/>
            <person name="Rusch D."/>
            <person name="Podicherti R."/>
            <person name="Tsui H.-C.T."/>
            <person name="Winkler M.E."/>
        </authorList>
    </citation>
    <scope>NUCLEOTIDE SEQUENCE</scope>
</reference>
<dbReference type="AlphaFoldDB" id="A0A381U866"/>
<dbReference type="InterPro" id="IPR050490">
    <property type="entry name" value="Bact_solute-bd_prot1"/>
</dbReference>
<protein>
    <recommendedName>
        <fullName evidence="2">ABC transporter substrate-binding protein</fullName>
    </recommendedName>
</protein>
<dbReference type="PANTHER" id="PTHR43649">
    <property type="entry name" value="ARABINOSE-BINDING PROTEIN-RELATED"/>
    <property type="match status" value="1"/>
</dbReference>
<sequence length="457" mass="50316">MLAFKSFSKRFALGIVGVGVSFGLSLTPVMAKDITIQVWAGGSNVNDSYRVDAIAMAADILEKEAAILGEDLNITVETKYDFDGWGGFKQAVTLAAEANKAPHIVVTGHEDIAPWSQSGLIRPIENYVDFDTWPLSDLFENLVEISSFEGTIYGVPQDAESRPFFAWIPHLKGIGYSNADIRALPGKIQSGKYTLYDVLDDAKKVQDAGLVKPGYGWYPRVSKGGDYWQFYLSFGGEMLDKKSGKLLFDRNAMKKFYAFFAKAVEMGVTRKNHIGTPWDQWYSEVASGKAGFWHGGTWHYSRYTGKEGLKDFFGNIVFGLIPAGDKNGRANTITHPLVYLVTNRGTEGDAQIAAQLVAIASEPRLNTLHAIKSAHLGITKSQQNVPLYANNRWASEATKLLLPHASAQPNHTGFSPYFDAMWKGLEAAWTGQKSPEKAVSDVEAELRANLGNDIIIR</sequence>
<dbReference type="EMBL" id="UINC01005887">
    <property type="protein sequence ID" value="SVA24174.1"/>
    <property type="molecule type" value="Genomic_DNA"/>
</dbReference>
<proteinExistence type="predicted"/>